<dbReference type="PROSITE" id="PS51257">
    <property type="entry name" value="PROKAR_LIPOPROTEIN"/>
    <property type="match status" value="1"/>
</dbReference>
<comment type="caution">
    <text evidence="2">The sequence shown here is derived from an EMBL/GenBank/DDBJ whole genome shotgun (WGS) entry which is preliminary data.</text>
</comment>
<proteinExistence type="predicted"/>
<dbReference type="AlphaFoldDB" id="A0A328Q393"/>
<evidence type="ECO:0000256" key="1">
    <source>
        <dbReference type="SAM" id="MobiDB-lite"/>
    </source>
</evidence>
<dbReference type="GeneID" id="3855307"/>
<dbReference type="RefSeq" id="WP_011406777.1">
    <property type="nucleotide sequence ID" value="NZ_CATZNA010000056.1"/>
</dbReference>
<reference evidence="2 3" key="1">
    <citation type="submission" date="2017-05" db="EMBL/GenBank/DDBJ databases">
        <title>Host range expansion of the Methanosphaera genus to humans and monogastric animals involves recent and extensive reduction in genome content.</title>
        <authorList>
            <person name="Hoedt E.C."/>
            <person name="Volmer J.G."/>
            <person name="Parks D.H."/>
            <person name="Rosewarne C.P."/>
            <person name="Denman S.E."/>
            <person name="Mcsweeney C.S."/>
            <person name="O Cuiv P."/>
            <person name="Hugenholtz P."/>
            <person name="Tyson G.W."/>
            <person name="Morrison M."/>
        </authorList>
    </citation>
    <scope>NUCLEOTIDE SEQUENCE [LARGE SCALE GENOMIC DNA]</scope>
    <source>
        <strain evidence="2 3">PA5</strain>
    </source>
</reference>
<evidence type="ECO:0008006" key="4">
    <source>
        <dbReference type="Google" id="ProtNLM"/>
    </source>
</evidence>
<feature type="compositionally biased region" description="Low complexity" evidence="1">
    <location>
        <begin position="88"/>
        <end position="130"/>
    </location>
</feature>
<sequence length="165" mass="18091">MNDTTKGELVIVLLISLLAIGCGTACGINNVVENICGNIIPSSLTETEDIIDEIENNNVSLQVSNESVNNIDYVGNEIHKDKSKINDNKTSTVDNNTNNKNVDKNNTNTPNTNNTKSIDTSSNNNQSINNTHEENIPKPLKTLKKTGEKYFTNNSNLVTKIEELV</sequence>
<name>A0A328Q393_9EURY</name>
<organism evidence="2 3">
    <name type="scientific">Methanosphaera stadtmanae</name>
    <dbReference type="NCBI Taxonomy" id="2317"/>
    <lineage>
        <taxon>Archaea</taxon>
        <taxon>Methanobacteriati</taxon>
        <taxon>Methanobacteriota</taxon>
        <taxon>Methanomada group</taxon>
        <taxon>Methanobacteria</taxon>
        <taxon>Methanobacteriales</taxon>
        <taxon>Methanobacteriaceae</taxon>
        <taxon>Methanosphaera</taxon>
    </lineage>
</organism>
<evidence type="ECO:0000313" key="2">
    <source>
        <dbReference type="EMBL" id="RAP02775.1"/>
    </source>
</evidence>
<dbReference type="Proteomes" id="UP000248557">
    <property type="component" value="Unassembled WGS sequence"/>
</dbReference>
<accession>A0A328Q393</accession>
<feature type="region of interest" description="Disordered" evidence="1">
    <location>
        <begin position="82"/>
        <end position="135"/>
    </location>
</feature>
<dbReference type="EMBL" id="NGJK01000077">
    <property type="protein sequence ID" value="RAP02775.1"/>
    <property type="molecule type" value="Genomic_DNA"/>
</dbReference>
<evidence type="ECO:0000313" key="3">
    <source>
        <dbReference type="Proteomes" id="UP000248557"/>
    </source>
</evidence>
<gene>
    <name evidence="2" type="ORF">CA615_05960</name>
</gene>
<protein>
    <recommendedName>
        <fullName evidence="4">Lipoprotein</fullName>
    </recommendedName>
</protein>